<dbReference type="SUPFAM" id="SSF56112">
    <property type="entry name" value="Protein kinase-like (PK-like)"/>
    <property type="match status" value="1"/>
</dbReference>
<dbReference type="CDD" id="cd05121">
    <property type="entry name" value="ABC1_ADCK3-like"/>
    <property type="match status" value="1"/>
</dbReference>
<dbReference type="InterPro" id="IPR050154">
    <property type="entry name" value="UbiB_kinase"/>
</dbReference>
<dbReference type="Proteomes" id="UP001285521">
    <property type="component" value="Unassembled WGS sequence"/>
</dbReference>
<sequence length="397" mass="42345">MTAGAVLRALRIIAVLAGAVLRLALTRSRADTIASTMPRLGPTFLKAAQLLSTRVDLLPAAVCRGLAHVHDDLPPIPVAAVLPRLPRALLDSVDGDIVPAAAGSIACVYRAKLVDGRVVAIKVRRPGVAVVIARDLVLVTALARLAERFRLLGGMPVVAVVAELGAAIRQQLDFVAEVVALRALRTNLGAMPDVCVPEVFGEHCTADVIVMEHLPLPRGRTGGDAARQATVAALRAVYQMLFLDGFVHCDLHPGNLYALPDGRAVIVDAGFCRRLTDSARHAFATFFYRMSRGDGAACADVVLATARASASADPEGFRARMIRLIDGGTRGAVGEFELVPFAVELFAMQREHGFSADPEFVFPVLSLIVLEGTLRQTCPEVDFQLEALPFVLRGLMT</sequence>
<gene>
    <name evidence="3" type="ORF">SK803_43325</name>
</gene>
<name>A0ABU4TFV2_9PSEU</name>
<dbReference type="EMBL" id="JAXAVW010000055">
    <property type="protein sequence ID" value="MDX8037065.1"/>
    <property type="molecule type" value="Genomic_DNA"/>
</dbReference>
<evidence type="ECO:0000313" key="4">
    <source>
        <dbReference type="Proteomes" id="UP001285521"/>
    </source>
</evidence>
<organism evidence="3 4">
    <name type="scientific">Lentzea miocenica</name>
    <dbReference type="NCBI Taxonomy" id="3095431"/>
    <lineage>
        <taxon>Bacteria</taxon>
        <taxon>Bacillati</taxon>
        <taxon>Actinomycetota</taxon>
        <taxon>Actinomycetes</taxon>
        <taxon>Pseudonocardiales</taxon>
        <taxon>Pseudonocardiaceae</taxon>
        <taxon>Lentzea</taxon>
    </lineage>
</organism>
<dbReference type="PANTHER" id="PTHR10566:SF113">
    <property type="entry name" value="PROTEIN ACTIVITY OF BC1 COMPLEX KINASE 7, CHLOROPLASTIC"/>
    <property type="match status" value="1"/>
</dbReference>
<comment type="caution">
    <text evidence="3">The sequence shown here is derived from an EMBL/GenBank/DDBJ whole genome shotgun (WGS) entry which is preliminary data.</text>
</comment>
<keyword evidence="4" id="KW-1185">Reference proteome</keyword>
<reference evidence="3 4" key="1">
    <citation type="submission" date="2023-11" db="EMBL/GenBank/DDBJ databases">
        <title>Lentzea sokolovensis, sp. nov., Lentzea kristufkii, sp. nov., and Lentzea miocenensis, sp. nov., rare actinobacteria from Sokolov Coal Basin, Miocene lacustrine sediment, Czech Republic.</title>
        <authorList>
            <person name="Lara A."/>
            <person name="Kotroba L."/>
            <person name="Nouioui I."/>
            <person name="Neumann-Schaal M."/>
            <person name="Mast Y."/>
            <person name="Chronakova A."/>
        </authorList>
    </citation>
    <scope>NUCLEOTIDE SEQUENCE [LARGE SCALE GENOMIC DNA]</scope>
    <source>
        <strain evidence="3 4">BCCO 10_0856</strain>
    </source>
</reference>
<dbReference type="InterPro" id="IPR011009">
    <property type="entry name" value="Kinase-like_dom_sf"/>
</dbReference>
<accession>A0ABU4TFV2</accession>
<evidence type="ECO:0000259" key="2">
    <source>
        <dbReference type="Pfam" id="PF03109"/>
    </source>
</evidence>
<protein>
    <submittedName>
        <fullName evidence="3">AarF/UbiB family protein</fullName>
    </submittedName>
</protein>
<dbReference type="RefSeq" id="WP_319972064.1">
    <property type="nucleotide sequence ID" value="NZ_JAXAVW010000055.1"/>
</dbReference>
<dbReference type="PANTHER" id="PTHR10566">
    <property type="entry name" value="CHAPERONE-ACTIVITY OF BC1 COMPLEX CABC1 -RELATED"/>
    <property type="match status" value="1"/>
</dbReference>
<comment type="similarity">
    <text evidence="1">Belongs to the protein kinase superfamily. ADCK protein kinase family.</text>
</comment>
<evidence type="ECO:0000256" key="1">
    <source>
        <dbReference type="ARBA" id="ARBA00009670"/>
    </source>
</evidence>
<dbReference type="Gene3D" id="1.10.510.10">
    <property type="entry name" value="Transferase(Phosphotransferase) domain 1"/>
    <property type="match status" value="1"/>
</dbReference>
<proteinExistence type="inferred from homology"/>
<dbReference type="Pfam" id="PF03109">
    <property type="entry name" value="ABC1"/>
    <property type="match status" value="1"/>
</dbReference>
<dbReference type="InterPro" id="IPR004147">
    <property type="entry name" value="ABC1_dom"/>
</dbReference>
<evidence type="ECO:0000313" key="3">
    <source>
        <dbReference type="EMBL" id="MDX8037065.1"/>
    </source>
</evidence>
<reference evidence="3 4" key="2">
    <citation type="submission" date="2023-11" db="EMBL/GenBank/DDBJ databases">
        <authorList>
            <person name="Lara A.C."/>
            <person name="Chronakova A."/>
        </authorList>
    </citation>
    <scope>NUCLEOTIDE SEQUENCE [LARGE SCALE GENOMIC DNA]</scope>
    <source>
        <strain evidence="3 4">BCCO 10_0856</strain>
    </source>
</reference>
<feature type="domain" description="ABC1 atypical kinase-like" evidence="2">
    <location>
        <begin position="98"/>
        <end position="300"/>
    </location>
</feature>